<organism evidence="2 3">
    <name type="scientific">Antiquaquibacter soli</name>
    <dbReference type="NCBI Taxonomy" id="3064523"/>
    <lineage>
        <taxon>Bacteria</taxon>
        <taxon>Bacillati</taxon>
        <taxon>Actinomycetota</taxon>
        <taxon>Actinomycetes</taxon>
        <taxon>Micrococcales</taxon>
        <taxon>Microbacteriaceae</taxon>
        <taxon>Antiquaquibacter</taxon>
    </lineage>
</organism>
<dbReference type="InterPro" id="IPR013879">
    <property type="entry name" value="DUF1761"/>
</dbReference>
<dbReference type="EMBL" id="JAUQUB010000001">
    <property type="protein sequence ID" value="MDO7881898.1"/>
    <property type="molecule type" value="Genomic_DNA"/>
</dbReference>
<feature type="transmembrane region" description="Helical" evidence="1">
    <location>
        <begin position="47"/>
        <end position="69"/>
    </location>
</feature>
<dbReference type="RefSeq" id="WP_305002289.1">
    <property type="nucleotide sequence ID" value="NZ_JAUQUB010000001.1"/>
</dbReference>
<keyword evidence="1" id="KW-0812">Transmembrane</keyword>
<feature type="transmembrane region" description="Helical" evidence="1">
    <location>
        <begin position="81"/>
        <end position="102"/>
    </location>
</feature>
<dbReference type="Pfam" id="PF08570">
    <property type="entry name" value="DUF1761"/>
    <property type="match status" value="1"/>
</dbReference>
<evidence type="ECO:0000256" key="1">
    <source>
        <dbReference type="SAM" id="Phobius"/>
    </source>
</evidence>
<feature type="transmembrane region" description="Helical" evidence="1">
    <location>
        <begin position="6"/>
        <end position="26"/>
    </location>
</feature>
<proteinExistence type="predicted"/>
<keyword evidence="1" id="KW-0472">Membrane</keyword>
<protein>
    <submittedName>
        <fullName evidence="2">DUF1761 domain-containing protein</fullName>
    </submittedName>
</protein>
<gene>
    <name evidence="2" type="ORF">Q5716_06615</name>
</gene>
<keyword evidence="1" id="KW-1133">Transmembrane helix</keyword>
<name>A0ABT9BLK4_9MICO</name>
<accession>A0ABT9BLK4</accession>
<dbReference type="Proteomes" id="UP001241072">
    <property type="component" value="Unassembled WGS sequence"/>
</dbReference>
<comment type="caution">
    <text evidence="2">The sequence shown here is derived from an EMBL/GenBank/DDBJ whole genome shotgun (WGS) entry which is preliminary data.</text>
</comment>
<evidence type="ECO:0000313" key="3">
    <source>
        <dbReference type="Proteomes" id="UP001241072"/>
    </source>
</evidence>
<evidence type="ECO:0000313" key="2">
    <source>
        <dbReference type="EMBL" id="MDO7881898.1"/>
    </source>
</evidence>
<sequence>MVPEINWLAVVLATVSSMVVGSIWYAKAVFGRRWMRLAKIDESTMGNGVGAIIVTVIVSFVTALVLAGAAAIAQNFYGGNFLVNTLVTATILWAGFTAARVITHDAFERRPASLTTLTIGHELVTILVMGLIIGLFGISAP</sequence>
<reference evidence="2 3" key="1">
    <citation type="submission" date="2023-07" db="EMBL/GenBank/DDBJ databases">
        <title>Protaetiibacter sp. nov WY-16 isolated from soil.</title>
        <authorList>
            <person name="Liu B."/>
            <person name="Wan Y."/>
        </authorList>
    </citation>
    <scope>NUCLEOTIDE SEQUENCE [LARGE SCALE GENOMIC DNA]</scope>
    <source>
        <strain evidence="2 3">WY-16</strain>
    </source>
</reference>
<feature type="transmembrane region" description="Helical" evidence="1">
    <location>
        <begin position="114"/>
        <end position="138"/>
    </location>
</feature>
<keyword evidence="3" id="KW-1185">Reference proteome</keyword>